<dbReference type="SUPFAM" id="SSF49417">
    <property type="entry name" value="p53-like transcription factors"/>
    <property type="match status" value="1"/>
</dbReference>
<comment type="subunit">
    <text evidence="18">Homodimer when bound to DNA, completely encircles its DNA target. Interacts with CIDEC; this interaction is direct and retains NFAT5 in the cytoplasm. Does not bind with Fos and Jun transcription factors. Interacts with DDX5 and DDX17; this interaction leads to DDX5/DDX17 recruitment to LNC2 and S100A4 promoters and NFAT5-mediated DDX5/DDX17-enhanced transactivation.</text>
</comment>
<comment type="function">
    <text evidence="17">Transcription factor involved, among others, in the transcriptional regulation of osmoprotective and inflammatory genes. Binds the DNA consensus sequence 5'-[ACT][AG]TGGAAA[CAT]A[TA][ATC][CA][ATG][GT][GAC][CG][CT]-3'. Mediates the transcriptional response to hypertonicity. Positively regulates the transcription of LCN2 and S100A4 genes; optimal transactivation of these genes requires the presence of DDX5/DDX17. Also involved in the DNA damage response by preventing formation of R-loops; R-loops are composed of a DNA:RNA hybrid and the associated non-template single-stranded DNA.</text>
</comment>
<dbReference type="InterPro" id="IPR011539">
    <property type="entry name" value="RHD_DNA_bind_dom"/>
</dbReference>
<keyword evidence="11" id="KW-0007">Acetylation</keyword>
<dbReference type="FunFam" id="2.60.40.340:FF:000002">
    <property type="entry name" value="Nuclear factor of activated T-cells 5, tonicity-responsive"/>
    <property type="match status" value="1"/>
</dbReference>
<dbReference type="SUPFAM" id="SSF81296">
    <property type="entry name" value="E set domains"/>
    <property type="match status" value="1"/>
</dbReference>
<comment type="subcellular location">
    <subcellularLocation>
        <location evidence="2">Chromosome</location>
    </subcellularLocation>
    <subcellularLocation>
        <location evidence="3">Cytoplasm</location>
    </subcellularLocation>
    <subcellularLocation>
        <location evidence="1">Nucleus</location>
    </subcellularLocation>
</comment>
<dbReference type="InterPro" id="IPR037059">
    <property type="entry name" value="RHD_DNA_bind_dom_sf"/>
</dbReference>
<keyword evidence="15" id="KW-0804">Transcription</keyword>
<evidence type="ECO:0000256" key="16">
    <source>
        <dbReference type="ARBA" id="ARBA00023242"/>
    </source>
</evidence>
<proteinExistence type="predicted"/>
<dbReference type="InterPro" id="IPR014756">
    <property type="entry name" value="Ig_E-set"/>
</dbReference>
<dbReference type="Pfam" id="PF16179">
    <property type="entry name" value="RHD_dimer"/>
    <property type="match status" value="1"/>
</dbReference>
<keyword evidence="7" id="KW-0597">Phosphoprotein</keyword>
<evidence type="ECO:0000256" key="9">
    <source>
        <dbReference type="ARBA" id="ARBA00022765"/>
    </source>
</evidence>
<protein>
    <recommendedName>
        <fullName evidence="19">Nuclear factor of activated T-cells 5</fullName>
    </recommendedName>
    <alternativeName>
        <fullName evidence="20">T-cell transcription factor NFAT5</fullName>
    </alternativeName>
</protein>
<dbReference type="InterPro" id="IPR008366">
    <property type="entry name" value="NFAT"/>
</dbReference>
<dbReference type="AlphaFoldDB" id="A0ABD1EJN8"/>
<comment type="caution">
    <text evidence="23">The sequence shown here is derived from an EMBL/GenBank/DDBJ whole genome shotgun (WGS) entry which is preliminary data.</text>
</comment>
<dbReference type="Gene3D" id="2.60.40.340">
    <property type="entry name" value="Rel homology domain (RHD), DNA-binding domain"/>
    <property type="match status" value="1"/>
</dbReference>
<keyword evidence="16" id="KW-0539">Nucleus</keyword>
<dbReference type="InterPro" id="IPR008967">
    <property type="entry name" value="p53-like_TF_DNA-bd_sf"/>
</dbReference>
<dbReference type="EMBL" id="JBDJPC010000007">
    <property type="protein sequence ID" value="KAL1494846.1"/>
    <property type="molecule type" value="Genomic_DNA"/>
</dbReference>
<dbReference type="InterPro" id="IPR002909">
    <property type="entry name" value="IPT_dom"/>
</dbReference>
<feature type="region of interest" description="Disordered" evidence="21">
    <location>
        <begin position="1"/>
        <end position="82"/>
    </location>
</feature>
<dbReference type="Proteomes" id="UP001566132">
    <property type="component" value="Unassembled WGS sequence"/>
</dbReference>
<gene>
    <name evidence="23" type="ORF">ABEB36_010368</name>
</gene>
<organism evidence="23 24">
    <name type="scientific">Hypothenemus hampei</name>
    <name type="common">Coffee berry borer</name>
    <dbReference type="NCBI Taxonomy" id="57062"/>
    <lineage>
        <taxon>Eukaryota</taxon>
        <taxon>Metazoa</taxon>
        <taxon>Ecdysozoa</taxon>
        <taxon>Arthropoda</taxon>
        <taxon>Hexapoda</taxon>
        <taxon>Insecta</taxon>
        <taxon>Pterygota</taxon>
        <taxon>Neoptera</taxon>
        <taxon>Endopterygota</taxon>
        <taxon>Coleoptera</taxon>
        <taxon>Polyphaga</taxon>
        <taxon>Cucujiformia</taxon>
        <taxon>Curculionidae</taxon>
        <taxon>Scolytinae</taxon>
        <taxon>Hypothenemus</taxon>
    </lineage>
</organism>
<feature type="region of interest" description="Disordered" evidence="21">
    <location>
        <begin position="236"/>
        <end position="255"/>
    </location>
</feature>
<dbReference type="PROSITE" id="PS50254">
    <property type="entry name" value="REL_2"/>
    <property type="match status" value="1"/>
</dbReference>
<dbReference type="GO" id="GO:0048468">
    <property type="term" value="P:cell development"/>
    <property type="evidence" value="ECO:0007669"/>
    <property type="project" value="UniProtKB-ARBA"/>
</dbReference>
<dbReference type="GO" id="GO:1902531">
    <property type="term" value="P:regulation of intracellular signal transduction"/>
    <property type="evidence" value="ECO:0007669"/>
    <property type="project" value="UniProtKB-ARBA"/>
</dbReference>
<keyword evidence="24" id="KW-1185">Reference proteome</keyword>
<name>A0ABD1EJN8_HYPHA</name>
<evidence type="ECO:0000256" key="19">
    <source>
        <dbReference type="ARBA" id="ARBA00072227"/>
    </source>
</evidence>
<dbReference type="GO" id="GO:0048731">
    <property type="term" value="P:system development"/>
    <property type="evidence" value="ECO:0007669"/>
    <property type="project" value="UniProtKB-ARBA"/>
</dbReference>
<dbReference type="GO" id="GO:0005634">
    <property type="term" value="C:nucleus"/>
    <property type="evidence" value="ECO:0007669"/>
    <property type="project" value="UniProtKB-SubCell"/>
</dbReference>
<evidence type="ECO:0000256" key="13">
    <source>
        <dbReference type="ARBA" id="ARBA00023125"/>
    </source>
</evidence>
<dbReference type="InterPro" id="IPR032397">
    <property type="entry name" value="RHD_dimer"/>
</dbReference>
<dbReference type="GO" id="GO:0045944">
    <property type="term" value="P:positive regulation of transcription by RNA polymerase II"/>
    <property type="evidence" value="ECO:0007669"/>
    <property type="project" value="UniProtKB-ARBA"/>
</dbReference>
<dbReference type="GO" id="GO:0000977">
    <property type="term" value="F:RNA polymerase II transcription regulatory region sequence-specific DNA binding"/>
    <property type="evidence" value="ECO:0007669"/>
    <property type="project" value="UniProtKB-ARBA"/>
</dbReference>
<evidence type="ECO:0000256" key="6">
    <source>
        <dbReference type="ARBA" id="ARBA00022499"/>
    </source>
</evidence>
<evidence type="ECO:0000256" key="14">
    <source>
        <dbReference type="ARBA" id="ARBA00023159"/>
    </source>
</evidence>
<evidence type="ECO:0000256" key="8">
    <source>
        <dbReference type="ARBA" id="ARBA00022763"/>
    </source>
</evidence>
<evidence type="ECO:0000256" key="21">
    <source>
        <dbReference type="SAM" id="MobiDB-lite"/>
    </source>
</evidence>
<dbReference type="Pfam" id="PF00554">
    <property type="entry name" value="RHD_DNA_bind"/>
    <property type="match status" value="1"/>
</dbReference>
<evidence type="ECO:0000256" key="2">
    <source>
        <dbReference type="ARBA" id="ARBA00004286"/>
    </source>
</evidence>
<keyword evidence="12" id="KW-0805">Transcription regulation</keyword>
<evidence type="ECO:0000256" key="1">
    <source>
        <dbReference type="ARBA" id="ARBA00004123"/>
    </source>
</evidence>
<dbReference type="Gene3D" id="2.60.40.10">
    <property type="entry name" value="Immunoglobulins"/>
    <property type="match status" value="1"/>
</dbReference>
<feature type="compositionally biased region" description="Basic and acidic residues" evidence="21">
    <location>
        <begin position="19"/>
        <end position="52"/>
    </location>
</feature>
<evidence type="ECO:0000256" key="12">
    <source>
        <dbReference type="ARBA" id="ARBA00023015"/>
    </source>
</evidence>
<evidence type="ECO:0000256" key="7">
    <source>
        <dbReference type="ARBA" id="ARBA00022553"/>
    </source>
</evidence>
<evidence type="ECO:0000313" key="23">
    <source>
        <dbReference type="EMBL" id="KAL1494846.1"/>
    </source>
</evidence>
<evidence type="ECO:0000256" key="17">
    <source>
        <dbReference type="ARBA" id="ARBA00055141"/>
    </source>
</evidence>
<dbReference type="SMART" id="SM00429">
    <property type="entry name" value="IPT"/>
    <property type="match status" value="1"/>
</dbReference>
<dbReference type="GO" id="GO:0005737">
    <property type="term" value="C:cytoplasm"/>
    <property type="evidence" value="ECO:0007669"/>
    <property type="project" value="UniProtKB-SubCell"/>
</dbReference>
<keyword evidence="9" id="KW-0013">ADP-ribosylation</keyword>
<feature type="region of interest" description="Disordered" evidence="21">
    <location>
        <begin position="541"/>
        <end position="577"/>
    </location>
</feature>
<dbReference type="PANTHER" id="PTHR12533:SF7">
    <property type="entry name" value="NFAT NUCLEAR FACTOR, ISOFORM B"/>
    <property type="match status" value="1"/>
</dbReference>
<evidence type="ECO:0000256" key="20">
    <source>
        <dbReference type="ARBA" id="ARBA00080722"/>
    </source>
</evidence>
<evidence type="ECO:0000256" key="11">
    <source>
        <dbReference type="ARBA" id="ARBA00022990"/>
    </source>
</evidence>
<evidence type="ECO:0000256" key="5">
    <source>
        <dbReference type="ARBA" id="ARBA00022490"/>
    </source>
</evidence>
<keyword evidence="13" id="KW-0238">DNA-binding</keyword>
<dbReference type="PANTHER" id="PTHR12533">
    <property type="entry name" value="NFAT"/>
    <property type="match status" value="1"/>
</dbReference>
<evidence type="ECO:0000313" key="24">
    <source>
        <dbReference type="Proteomes" id="UP001566132"/>
    </source>
</evidence>
<feature type="domain" description="RHD" evidence="22">
    <location>
        <begin position="234"/>
        <end position="393"/>
    </location>
</feature>
<dbReference type="FunFam" id="2.60.40.10:FF:000174">
    <property type="entry name" value="Nuclear factor of activated T-cells 5, tonicity-responsive"/>
    <property type="match status" value="1"/>
</dbReference>
<keyword evidence="14" id="KW-0010">Activator</keyword>
<dbReference type="GO" id="GO:0003700">
    <property type="term" value="F:DNA-binding transcription factor activity"/>
    <property type="evidence" value="ECO:0007669"/>
    <property type="project" value="UniProtKB-ARBA"/>
</dbReference>
<sequence length="1087" mass="118955">MPKRTQKASEKKTGKKQSKKDENTGEHQINGEKTVEEKQKKSKLETPEKESSKMTLCTQPTVEAAPRPIRRPGRPSSGKKMINRDMPAKVRSAYRRSIDPCDNSNDSGLGFDHNADPHHHTMSMTERLTWNGERAEAKRLRMTIKIESEDVNDNYCFPNPVLQCKDNFSLIRTAPTGSVPALNISNNSSTSSGRAVPRCAPVISRQTPTAPVSLTTQLSSTSRFSDVALTIVKQPEQQHRARYQTEGSRGAVKDRDGNGFPIVQLTGYYKPAVLQVYIGTDVGKVTPHMFYQACKVSGKNSTPCVEKKIDGTCVIELGLDPSKEMCATCDCVGILKERNVDVEHRFPDQLGNRSKKKSTRCRMIFRTTITHDNGNTETLQVCSQPIVCTQPPGIPEICKKSLTSCPASGGLELFVLGKNFLKDTKVIFQQYEDGRVCWEQAVIPDKEYLQQTHFVCVVPPYRTLNIAEPIPVRLCVVSSGKTSESHQFVYTPVNGTVSVHGDVHAQHAQTFKGALWGGQSFHKHQQDMDIMPPPDTNLVPLSTRRSSVSLPSTSNGAHSPLNSMKQEYDDNSQSSLSDSMDIRHERYRPISESSLDVNHDSNMSMINDNSMMSHMSENSNMSMNEDSTIEMVGRNGISMCENAVMNEDNLSNSVILNERSPLIMEKVMDLRMKLPMNVNVTDYVTTASSMVATLKSFGIEHTSAPLLPQTAQSVENYLTKIEKPILIPVTSNEAIKNSTKDLASQLLVTTEESITPTVYLQSQQPFLSETNTINTIAKSEAAAIAEQVLTGTTTTSNTSTTLTTSLEGSISTPINTQKLDEILNSTLESHMGTTKTSPISVTTTINPIVTSHDVMLNGGSPLLRPPTITTRLSSPLLGSQEPQHPVALTPEAILNTQLSPSLMCSNSPSMQPEPLIGTSSLICPATEPPLLPSTIASTQSTLLPSVNNPESAALLSTEPEKAVLLEAAVDFLKTQKKISELTTTSQDIMRMATTDSTTIALDNNLGSSFMPFTTTVSSVNTTASMLIPKSALAESLTVKDLAAVTTATQNDKKNDDQMITHSITSFTENELINFINPTCFDQGNSYH</sequence>
<dbReference type="GO" id="GO:0006974">
    <property type="term" value="P:DNA damage response"/>
    <property type="evidence" value="ECO:0007669"/>
    <property type="project" value="UniProtKB-KW"/>
</dbReference>
<accession>A0ABD1EJN8</accession>
<keyword evidence="5" id="KW-0963">Cytoplasm</keyword>
<dbReference type="GO" id="GO:0005694">
    <property type="term" value="C:chromosome"/>
    <property type="evidence" value="ECO:0007669"/>
    <property type="project" value="UniProtKB-SubCell"/>
</dbReference>
<dbReference type="GO" id="GO:0010467">
    <property type="term" value="P:gene expression"/>
    <property type="evidence" value="ECO:0007669"/>
    <property type="project" value="UniProtKB-ARBA"/>
</dbReference>
<evidence type="ECO:0000256" key="3">
    <source>
        <dbReference type="ARBA" id="ARBA00004496"/>
    </source>
</evidence>
<keyword evidence="8" id="KW-0227">DNA damage</keyword>
<keyword evidence="6" id="KW-1017">Isopeptide bond</keyword>
<evidence type="ECO:0000259" key="22">
    <source>
        <dbReference type="PROSITE" id="PS50254"/>
    </source>
</evidence>
<reference evidence="23 24" key="1">
    <citation type="submission" date="2024-05" db="EMBL/GenBank/DDBJ databases">
        <title>Genetic variation in Jamaican populations of the coffee berry borer (Hypothenemus hampei).</title>
        <authorList>
            <person name="Errbii M."/>
            <person name="Myrie A."/>
        </authorList>
    </citation>
    <scope>NUCLEOTIDE SEQUENCE [LARGE SCALE GENOMIC DNA]</scope>
    <source>
        <strain evidence="23">JA-Hopewell-2020-01-JO</strain>
        <tissue evidence="23">Whole body</tissue>
    </source>
</reference>
<evidence type="ECO:0000256" key="18">
    <source>
        <dbReference type="ARBA" id="ARBA00065799"/>
    </source>
</evidence>
<evidence type="ECO:0000256" key="4">
    <source>
        <dbReference type="ARBA" id="ARBA00022454"/>
    </source>
</evidence>
<keyword evidence="10" id="KW-0832">Ubl conjugation</keyword>
<evidence type="ECO:0000256" key="15">
    <source>
        <dbReference type="ARBA" id="ARBA00023163"/>
    </source>
</evidence>
<dbReference type="InterPro" id="IPR013783">
    <property type="entry name" value="Ig-like_fold"/>
</dbReference>
<keyword evidence="4" id="KW-0158">Chromosome</keyword>
<evidence type="ECO:0000256" key="10">
    <source>
        <dbReference type="ARBA" id="ARBA00022843"/>
    </source>
</evidence>